<accession>A0AAD2FMZ1</accession>
<evidence type="ECO:0000313" key="1">
    <source>
        <dbReference type="EMBL" id="CAJ1946604.1"/>
    </source>
</evidence>
<proteinExistence type="predicted"/>
<dbReference type="AlphaFoldDB" id="A0AAD2FMZ1"/>
<evidence type="ECO:0000313" key="2">
    <source>
        <dbReference type="Proteomes" id="UP001295423"/>
    </source>
</evidence>
<protein>
    <submittedName>
        <fullName evidence="1">Uncharacterized protein</fullName>
    </submittedName>
</protein>
<comment type="caution">
    <text evidence="1">The sequence shown here is derived from an EMBL/GenBank/DDBJ whole genome shotgun (WGS) entry which is preliminary data.</text>
</comment>
<reference evidence="1" key="1">
    <citation type="submission" date="2023-08" db="EMBL/GenBank/DDBJ databases">
        <authorList>
            <person name="Audoor S."/>
            <person name="Bilcke G."/>
        </authorList>
    </citation>
    <scope>NUCLEOTIDE SEQUENCE</scope>
</reference>
<gene>
    <name evidence="1" type="ORF">CYCCA115_LOCUS10746</name>
</gene>
<dbReference type="Proteomes" id="UP001295423">
    <property type="component" value="Unassembled WGS sequence"/>
</dbReference>
<dbReference type="EMBL" id="CAKOGP040001714">
    <property type="protein sequence ID" value="CAJ1946604.1"/>
    <property type="molecule type" value="Genomic_DNA"/>
</dbReference>
<organism evidence="1 2">
    <name type="scientific">Cylindrotheca closterium</name>
    <dbReference type="NCBI Taxonomy" id="2856"/>
    <lineage>
        <taxon>Eukaryota</taxon>
        <taxon>Sar</taxon>
        <taxon>Stramenopiles</taxon>
        <taxon>Ochrophyta</taxon>
        <taxon>Bacillariophyta</taxon>
        <taxon>Bacillariophyceae</taxon>
        <taxon>Bacillariophycidae</taxon>
        <taxon>Bacillariales</taxon>
        <taxon>Bacillariaceae</taxon>
        <taxon>Cylindrotheca</taxon>
    </lineage>
</organism>
<keyword evidence="2" id="KW-1185">Reference proteome</keyword>
<name>A0AAD2FMZ1_9STRA</name>
<sequence length="144" mass="16139">MTKHVSFSTCTIQEYPVILGDNPACAAGVPITLGWEPVQSSTTDMELHDFMRAKQRRHGRDLIIPVQERTQMVMNAGSSMEEVADIVLQVDQIRKDRAETFHTSDFGEKMQIFQEKLERLPKGIAKNLLKLGRANKNAVGARTA</sequence>